<reference evidence="2" key="1">
    <citation type="submission" date="2022-11" db="UniProtKB">
        <authorList>
            <consortium name="WormBaseParasite"/>
        </authorList>
    </citation>
    <scope>IDENTIFICATION</scope>
</reference>
<sequence length="79" mass="9184">MIHRNVRENEFDKVKMPGDGKLKSLTNSFRDLITVIEFFNDEKNEGEIPEDLRLIGVTSEITARKTITYVLPKQNLETF</sequence>
<protein>
    <submittedName>
        <fullName evidence="2">Uncharacterized protein</fullName>
    </submittedName>
</protein>
<keyword evidence="1" id="KW-1185">Reference proteome</keyword>
<name>A0A914YH42_9BILA</name>
<dbReference type="AlphaFoldDB" id="A0A914YH42"/>
<accession>A0A914YH42</accession>
<dbReference type="WBParaSite" id="PSU_v2.g18649.t1">
    <property type="protein sequence ID" value="PSU_v2.g18649.t1"/>
    <property type="gene ID" value="PSU_v2.g18649"/>
</dbReference>
<evidence type="ECO:0000313" key="2">
    <source>
        <dbReference type="WBParaSite" id="PSU_v2.g18649.t1"/>
    </source>
</evidence>
<dbReference type="Proteomes" id="UP000887577">
    <property type="component" value="Unplaced"/>
</dbReference>
<organism evidence="1 2">
    <name type="scientific">Panagrolaimus superbus</name>
    <dbReference type="NCBI Taxonomy" id="310955"/>
    <lineage>
        <taxon>Eukaryota</taxon>
        <taxon>Metazoa</taxon>
        <taxon>Ecdysozoa</taxon>
        <taxon>Nematoda</taxon>
        <taxon>Chromadorea</taxon>
        <taxon>Rhabditida</taxon>
        <taxon>Tylenchina</taxon>
        <taxon>Panagrolaimomorpha</taxon>
        <taxon>Panagrolaimoidea</taxon>
        <taxon>Panagrolaimidae</taxon>
        <taxon>Panagrolaimus</taxon>
    </lineage>
</organism>
<proteinExistence type="predicted"/>
<evidence type="ECO:0000313" key="1">
    <source>
        <dbReference type="Proteomes" id="UP000887577"/>
    </source>
</evidence>